<gene>
    <name evidence="2" type="ORF">MONBRDRAFT_33920</name>
</gene>
<dbReference type="KEGG" id="mbr:MONBRDRAFT_33920"/>
<dbReference type="GeneID" id="5894264"/>
<dbReference type="EMBL" id="CH991568">
    <property type="protein sequence ID" value="EDQ86143.1"/>
    <property type="molecule type" value="Genomic_DNA"/>
</dbReference>
<evidence type="ECO:0000313" key="2">
    <source>
        <dbReference type="EMBL" id="EDQ86143.1"/>
    </source>
</evidence>
<proteinExistence type="predicted"/>
<dbReference type="Proteomes" id="UP000001357">
    <property type="component" value="Unassembled WGS sequence"/>
</dbReference>
<dbReference type="RefSeq" id="XP_001749068.1">
    <property type="nucleotide sequence ID" value="XM_001749016.1"/>
</dbReference>
<dbReference type="AlphaFoldDB" id="A9V8H0"/>
<name>A9V8H0_MONBE</name>
<keyword evidence="3" id="KW-1185">Reference proteome</keyword>
<sequence>MTEIRVQTAAEVERYRRLVEERAAREAAQAGATGEANTSVGSTEAEPMDTQISVQDGADDGARGAAKRDYSTAETREAMGMSPDC</sequence>
<accession>A9V8H0</accession>
<evidence type="ECO:0000256" key="1">
    <source>
        <dbReference type="SAM" id="MobiDB-lite"/>
    </source>
</evidence>
<feature type="compositionally biased region" description="Low complexity" evidence="1">
    <location>
        <begin position="26"/>
        <end position="36"/>
    </location>
</feature>
<protein>
    <submittedName>
        <fullName evidence="2">Uncharacterized protein</fullName>
    </submittedName>
</protein>
<feature type="region of interest" description="Disordered" evidence="1">
    <location>
        <begin position="23"/>
        <end position="85"/>
    </location>
</feature>
<dbReference type="InParanoid" id="A9V8H0"/>
<reference evidence="2 3" key="1">
    <citation type="journal article" date="2008" name="Nature">
        <title>The genome of the choanoflagellate Monosiga brevicollis and the origin of metazoans.</title>
        <authorList>
            <consortium name="JGI Sequencing"/>
            <person name="King N."/>
            <person name="Westbrook M.J."/>
            <person name="Young S.L."/>
            <person name="Kuo A."/>
            <person name="Abedin M."/>
            <person name="Chapman J."/>
            <person name="Fairclough S."/>
            <person name="Hellsten U."/>
            <person name="Isogai Y."/>
            <person name="Letunic I."/>
            <person name="Marr M."/>
            <person name="Pincus D."/>
            <person name="Putnam N."/>
            <person name="Rokas A."/>
            <person name="Wright K.J."/>
            <person name="Zuzow R."/>
            <person name="Dirks W."/>
            <person name="Good M."/>
            <person name="Goodstein D."/>
            <person name="Lemons D."/>
            <person name="Li W."/>
            <person name="Lyons J.B."/>
            <person name="Morris A."/>
            <person name="Nichols S."/>
            <person name="Richter D.J."/>
            <person name="Salamov A."/>
            <person name="Bork P."/>
            <person name="Lim W.A."/>
            <person name="Manning G."/>
            <person name="Miller W.T."/>
            <person name="McGinnis W."/>
            <person name="Shapiro H."/>
            <person name="Tjian R."/>
            <person name="Grigoriev I.V."/>
            <person name="Rokhsar D."/>
        </authorList>
    </citation>
    <scope>NUCLEOTIDE SEQUENCE [LARGE SCALE GENOMIC DNA]</scope>
    <source>
        <strain evidence="3">MX1 / ATCC 50154</strain>
    </source>
</reference>
<organism evidence="2 3">
    <name type="scientific">Monosiga brevicollis</name>
    <name type="common">Choanoflagellate</name>
    <dbReference type="NCBI Taxonomy" id="81824"/>
    <lineage>
        <taxon>Eukaryota</taxon>
        <taxon>Choanoflagellata</taxon>
        <taxon>Craspedida</taxon>
        <taxon>Salpingoecidae</taxon>
        <taxon>Monosiga</taxon>
    </lineage>
</organism>
<evidence type="ECO:0000313" key="3">
    <source>
        <dbReference type="Proteomes" id="UP000001357"/>
    </source>
</evidence>
<feature type="compositionally biased region" description="Basic and acidic residues" evidence="1">
    <location>
        <begin position="60"/>
        <end position="77"/>
    </location>
</feature>